<proteinExistence type="predicted"/>
<protein>
    <submittedName>
        <fullName evidence="1">Uncharacterized protein</fullName>
    </submittedName>
</protein>
<dbReference type="RefSeq" id="WP_386058615.1">
    <property type="nucleotide sequence ID" value="NZ_JBHTKL010000002.1"/>
</dbReference>
<sequence length="56" mass="6771">MEKKTRRAQVQTNEQAEIFSRRTSYNRAFTRPREDHDDHLMEGEMMTNSLLNKDKK</sequence>
<reference evidence="2" key="1">
    <citation type="journal article" date="2019" name="Int. J. Syst. Evol. Microbiol.">
        <title>The Global Catalogue of Microorganisms (GCM) 10K type strain sequencing project: providing services to taxonomists for standard genome sequencing and annotation.</title>
        <authorList>
            <consortium name="The Broad Institute Genomics Platform"/>
            <consortium name="The Broad Institute Genome Sequencing Center for Infectious Disease"/>
            <person name="Wu L."/>
            <person name="Ma J."/>
        </authorList>
    </citation>
    <scope>NUCLEOTIDE SEQUENCE [LARGE SCALE GENOMIC DNA]</scope>
    <source>
        <strain evidence="2">CCUG 56607</strain>
    </source>
</reference>
<comment type="caution">
    <text evidence="1">The sequence shown here is derived from an EMBL/GenBank/DDBJ whole genome shotgun (WGS) entry which is preliminary data.</text>
</comment>
<keyword evidence="2" id="KW-1185">Reference proteome</keyword>
<accession>A0ABW3KZ91</accession>
<evidence type="ECO:0000313" key="2">
    <source>
        <dbReference type="Proteomes" id="UP001596990"/>
    </source>
</evidence>
<gene>
    <name evidence="1" type="ORF">ACFQ2J_08260</name>
</gene>
<organism evidence="1 2">
    <name type="scientific">Thalassobacillus hwangdonensis</name>
    <dbReference type="NCBI Taxonomy" id="546108"/>
    <lineage>
        <taxon>Bacteria</taxon>
        <taxon>Bacillati</taxon>
        <taxon>Bacillota</taxon>
        <taxon>Bacilli</taxon>
        <taxon>Bacillales</taxon>
        <taxon>Bacillaceae</taxon>
        <taxon>Thalassobacillus</taxon>
    </lineage>
</organism>
<evidence type="ECO:0000313" key="1">
    <source>
        <dbReference type="EMBL" id="MFD1019184.1"/>
    </source>
</evidence>
<dbReference type="EMBL" id="JBHTKL010000002">
    <property type="protein sequence ID" value="MFD1019184.1"/>
    <property type="molecule type" value="Genomic_DNA"/>
</dbReference>
<dbReference type="Proteomes" id="UP001596990">
    <property type="component" value="Unassembled WGS sequence"/>
</dbReference>
<name>A0ABW3KZ91_9BACI</name>